<dbReference type="EMBL" id="JAJSOF020000031">
    <property type="protein sequence ID" value="KAJ4431019.1"/>
    <property type="molecule type" value="Genomic_DNA"/>
</dbReference>
<evidence type="ECO:0000256" key="1">
    <source>
        <dbReference type="SAM" id="MobiDB-lite"/>
    </source>
</evidence>
<feature type="region of interest" description="Disordered" evidence="1">
    <location>
        <begin position="202"/>
        <end position="225"/>
    </location>
</feature>
<sequence>MEGQKEFREIASCIRHRLSNTVYSDNFDTIRLFPDGAGGQKKNTIVITALLNWLLTEAPKNIKNILLHFPVPGHSYIPLPPDRVFGVIERKVLKIENIIHPNEYIEMFKESGTVTRRRNNIGLVQGEVAYTIDLGVPRSIAKKGQRLGNLYPRTKVNSVPLNSNKVKDVKKLLEKHYGDQWMMLNSLRYCVNLFHMDSQDVAAPSDDADDNVLDMENDEDQPMGDDVLIVER</sequence>
<keyword evidence="3" id="KW-1185">Reference proteome</keyword>
<organism evidence="2 3">
    <name type="scientific">Periplaneta americana</name>
    <name type="common">American cockroach</name>
    <name type="synonym">Blatta americana</name>
    <dbReference type="NCBI Taxonomy" id="6978"/>
    <lineage>
        <taxon>Eukaryota</taxon>
        <taxon>Metazoa</taxon>
        <taxon>Ecdysozoa</taxon>
        <taxon>Arthropoda</taxon>
        <taxon>Hexapoda</taxon>
        <taxon>Insecta</taxon>
        <taxon>Pterygota</taxon>
        <taxon>Neoptera</taxon>
        <taxon>Polyneoptera</taxon>
        <taxon>Dictyoptera</taxon>
        <taxon>Blattodea</taxon>
        <taxon>Blattoidea</taxon>
        <taxon>Blattidae</taxon>
        <taxon>Blattinae</taxon>
        <taxon>Periplaneta</taxon>
    </lineage>
</organism>
<dbReference type="Proteomes" id="UP001148838">
    <property type="component" value="Unassembled WGS sequence"/>
</dbReference>
<reference evidence="2 3" key="1">
    <citation type="journal article" date="2022" name="Allergy">
        <title>Genome assembly and annotation of Periplaneta americana reveal a comprehensive cockroach allergen profile.</title>
        <authorList>
            <person name="Wang L."/>
            <person name="Xiong Q."/>
            <person name="Saelim N."/>
            <person name="Wang L."/>
            <person name="Nong W."/>
            <person name="Wan A.T."/>
            <person name="Shi M."/>
            <person name="Liu X."/>
            <person name="Cao Q."/>
            <person name="Hui J.H.L."/>
            <person name="Sookrung N."/>
            <person name="Leung T.F."/>
            <person name="Tungtrongchitr A."/>
            <person name="Tsui S.K.W."/>
        </authorList>
    </citation>
    <scope>NUCLEOTIDE SEQUENCE [LARGE SCALE GENOMIC DNA]</scope>
    <source>
        <strain evidence="2">PWHHKU_190912</strain>
    </source>
</reference>
<gene>
    <name evidence="2" type="ORF">ANN_19612</name>
</gene>
<comment type="caution">
    <text evidence="2">The sequence shown here is derived from an EMBL/GenBank/DDBJ whole genome shotgun (WGS) entry which is preliminary data.</text>
</comment>
<proteinExistence type="predicted"/>
<evidence type="ECO:0000313" key="2">
    <source>
        <dbReference type="EMBL" id="KAJ4431019.1"/>
    </source>
</evidence>
<feature type="compositionally biased region" description="Acidic residues" evidence="1">
    <location>
        <begin position="206"/>
        <end position="223"/>
    </location>
</feature>
<evidence type="ECO:0000313" key="3">
    <source>
        <dbReference type="Proteomes" id="UP001148838"/>
    </source>
</evidence>
<protein>
    <submittedName>
        <fullName evidence="2">Uncharacterized protein</fullName>
    </submittedName>
</protein>
<name>A0ABQ8SAD6_PERAM</name>
<accession>A0ABQ8SAD6</accession>